<keyword evidence="3 8" id="KW-0645">Protease</keyword>
<name>F7NNY1_9FIRM</name>
<dbReference type="eggNOG" id="COG1994">
    <property type="taxonomic scope" value="Bacteria"/>
</dbReference>
<dbReference type="PANTHER" id="PTHR39188">
    <property type="entry name" value="MEMBRANE-ASSOCIATED ZINC METALLOPROTEASE M50B"/>
    <property type="match status" value="1"/>
</dbReference>
<keyword evidence="6" id="KW-0482">Metalloprotease</keyword>
<keyword evidence="4" id="KW-0378">Hydrolase</keyword>
<comment type="similarity">
    <text evidence="2">Belongs to the peptidase M50B family.</text>
</comment>
<feature type="transmembrane region" description="Helical" evidence="7">
    <location>
        <begin position="79"/>
        <end position="99"/>
    </location>
</feature>
<feature type="transmembrane region" description="Helical" evidence="7">
    <location>
        <begin position="179"/>
        <end position="204"/>
    </location>
</feature>
<dbReference type="RefSeq" id="WP_004098985.1">
    <property type="nucleotide sequence ID" value="NZ_AFGF01000234.1"/>
</dbReference>
<feature type="transmembrane region" description="Helical" evidence="7">
    <location>
        <begin position="111"/>
        <end position="132"/>
    </location>
</feature>
<organism evidence="8 9">
    <name type="scientific">Acetonema longum DSM 6540</name>
    <dbReference type="NCBI Taxonomy" id="1009370"/>
    <lineage>
        <taxon>Bacteria</taxon>
        <taxon>Bacillati</taxon>
        <taxon>Bacillota</taxon>
        <taxon>Negativicutes</taxon>
        <taxon>Acetonemataceae</taxon>
        <taxon>Acetonema</taxon>
    </lineage>
</organism>
<comment type="cofactor">
    <cofactor evidence="1">
        <name>Zn(2+)</name>
        <dbReference type="ChEBI" id="CHEBI:29105"/>
    </cofactor>
</comment>
<keyword evidence="5" id="KW-0862">Zinc</keyword>
<dbReference type="GO" id="GO:0008237">
    <property type="term" value="F:metallopeptidase activity"/>
    <property type="evidence" value="ECO:0007669"/>
    <property type="project" value="UniProtKB-KW"/>
</dbReference>
<evidence type="ECO:0000313" key="9">
    <source>
        <dbReference type="Proteomes" id="UP000003240"/>
    </source>
</evidence>
<evidence type="ECO:0000256" key="5">
    <source>
        <dbReference type="ARBA" id="ARBA00022833"/>
    </source>
</evidence>
<feature type="transmembrane region" description="Helical" evidence="7">
    <location>
        <begin position="138"/>
        <end position="159"/>
    </location>
</feature>
<keyword evidence="7" id="KW-1133">Transmembrane helix</keyword>
<keyword evidence="7" id="KW-0472">Membrane</keyword>
<dbReference type="PANTHER" id="PTHR39188:SF3">
    <property type="entry name" value="STAGE IV SPORULATION PROTEIN FB"/>
    <property type="match status" value="1"/>
</dbReference>
<evidence type="ECO:0000256" key="4">
    <source>
        <dbReference type="ARBA" id="ARBA00022801"/>
    </source>
</evidence>
<evidence type="ECO:0000256" key="3">
    <source>
        <dbReference type="ARBA" id="ARBA00022670"/>
    </source>
</evidence>
<dbReference type="EMBL" id="AFGF01000234">
    <property type="protein sequence ID" value="EGO62315.1"/>
    <property type="molecule type" value="Genomic_DNA"/>
</dbReference>
<feature type="transmembrane region" description="Helical" evidence="7">
    <location>
        <begin position="42"/>
        <end position="67"/>
    </location>
</feature>
<evidence type="ECO:0000256" key="2">
    <source>
        <dbReference type="ARBA" id="ARBA00007931"/>
    </source>
</evidence>
<protein>
    <submittedName>
        <fullName evidence="8">Zn-dependent protease</fullName>
    </submittedName>
</protein>
<proteinExistence type="inferred from homology"/>
<reference evidence="8 9" key="1">
    <citation type="journal article" date="2011" name="EMBO J.">
        <title>Structural diversity of bacterial flagellar motors.</title>
        <authorList>
            <person name="Chen S."/>
            <person name="Beeby M."/>
            <person name="Murphy G.E."/>
            <person name="Leadbetter J.R."/>
            <person name="Hendrixson D.R."/>
            <person name="Briegel A."/>
            <person name="Li Z."/>
            <person name="Shi J."/>
            <person name="Tocheva E.I."/>
            <person name="Muller A."/>
            <person name="Dobro M.J."/>
            <person name="Jensen G.J."/>
        </authorList>
    </citation>
    <scope>NUCLEOTIDE SEQUENCE [LARGE SCALE GENOMIC DNA]</scope>
    <source>
        <strain evidence="8 9">DSM 6540</strain>
    </source>
</reference>
<evidence type="ECO:0000256" key="7">
    <source>
        <dbReference type="SAM" id="Phobius"/>
    </source>
</evidence>
<dbReference type="STRING" id="1009370.ALO_19112"/>
<evidence type="ECO:0000313" key="8">
    <source>
        <dbReference type="EMBL" id="EGO62315.1"/>
    </source>
</evidence>
<dbReference type="Proteomes" id="UP000003240">
    <property type="component" value="Unassembled WGS sequence"/>
</dbReference>
<feature type="transmembrane region" description="Helical" evidence="7">
    <location>
        <begin position="224"/>
        <end position="246"/>
    </location>
</feature>
<comment type="caution">
    <text evidence="8">The sequence shown here is derived from an EMBL/GenBank/DDBJ whole genome shotgun (WGS) entry which is preliminary data.</text>
</comment>
<keyword evidence="9" id="KW-1185">Reference proteome</keyword>
<gene>
    <name evidence="8" type="ORF">ALO_19112</name>
</gene>
<dbReference type="GO" id="GO:0006508">
    <property type="term" value="P:proteolysis"/>
    <property type="evidence" value="ECO:0007669"/>
    <property type="project" value="UniProtKB-KW"/>
</dbReference>
<sequence length="248" mass="27387">MAVRWIQFIHIGGAAVRRAFCCLFGLLTMLELGSTLSMALSMILSVVIYALAFGWKFALGFVFLLLIHEVGHLLASRLVGIRTSMVLFIPFIGAVISLARPPVNAKMEANIALGGPALGCLSAMGCLAVYFWTDSSLMLALSYCACLLNLFNLIPAALFDGGKIGAAIVPGTWRLGSGVLLALFFYTKNPVIFAILLFSLWYWWQSDDMGQSYYRLTLRQRLDVAWQYFGLLTVLGICTLYIFTIINR</sequence>
<accession>F7NNY1</accession>
<evidence type="ECO:0000256" key="6">
    <source>
        <dbReference type="ARBA" id="ARBA00023049"/>
    </source>
</evidence>
<dbReference type="AlphaFoldDB" id="F7NNY1"/>
<evidence type="ECO:0000256" key="1">
    <source>
        <dbReference type="ARBA" id="ARBA00001947"/>
    </source>
</evidence>
<keyword evidence="7" id="KW-0812">Transmembrane</keyword>